<feature type="signal peptide" evidence="1">
    <location>
        <begin position="1"/>
        <end position="29"/>
    </location>
</feature>
<feature type="chain" id="PRO_5045256511" evidence="1">
    <location>
        <begin position="30"/>
        <end position="94"/>
    </location>
</feature>
<reference evidence="2 3" key="1">
    <citation type="submission" date="2024-06" db="EMBL/GenBank/DDBJ databases">
        <title>The Natural Products Discovery Center: Release of the First 8490 Sequenced Strains for Exploring Actinobacteria Biosynthetic Diversity.</title>
        <authorList>
            <person name="Kalkreuter E."/>
            <person name="Kautsar S.A."/>
            <person name="Yang D."/>
            <person name="Bader C.D."/>
            <person name="Teijaro C.N."/>
            <person name="Fluegel L."/>
            <person name="Davis C.M."/>
            <person name="Simpson J.R."/>
            <person name="Lauterbach L."/>
            <person name="Steele A.D."/>
            <person name="Gui C."/>
            <person name="Meng S."/>
            <person name="Li G."/>
            <person name="Viehrig K."/>
            <person name="Ye F."/>
            <person name="Su P."/>
            <person name="Kiefer A.F."/>
            <person name="Nichols A."/>
            <person name="Cepeda A.J."/>
            <person name="Yan W."/>
            <person name="Fan B."/>
            <person name="Jiang Y."/>
            <person name="Adhikari A."/>
            <person name="Zheng C.-J."/>
            <person name="Schuster L."/>
            <person name="Cowan T.M."/>
            <person name="Smanski M.J."/>
            <person name="Chevrette M.G."/>
            <person name="De Carvalho L.P.S."/>
            <person name="Shen B."/>
        </authorList>
    </citation>
    <scope>NUCLEOTIDE SEQUENCE [LARGE SCALE GENOMIC DNA]</scope>
    <source>
        <strain evidence="2 3">NPDC001166</strain>
    </source>
</reference>
<keyword evidence="1" id="KW-0732">Signal</keyword>
<dbReference type="RefSeq" id="WP_073898938.1">
    <property type="nucleotide sequence ID" value="NZ_JBEOYA010000040.1"/>
</dbReference>
<evidence type="ECO:0000313" key="2">
    <source>
        <dbReference type="EMBL" id="MER6434206.1"/>
    </source>
</evidence>
<protein>
    <submittedName>
        <fullName evidence="2">Uncharacterized protein</fullName>
    </submittedName>
</protein>
<sequence length="94" mass="10164">MRRLLAVSPLVTTVVAAVFSMGVAAPAQAASGWTAHVQCTKMRISDNSAHGFVQGHGWAKTQPDAWKAAIKDANDQMREGYRAKHCTKKNITRG</sequence>
<comment type="caution">
    <text evidence="2">The sequence shown here is derived from an EMBL/GenBank/DDBJ whole genome shotgun (WGS) entry which is preliminary data.</text>
</comment>
<name>A0ABV1UKD9_9ACTN</name>
<proteinExistence type="predicted"/>
<gene>
    <name evidence="2" type="ORF">ABT272_42030</name>
</gene>
<dbReference type="Proteomes" id="UP001470023">
    <property type="component" value="Unassembled WGS sequence"/>
</dbReference>
<keyword evidence="3" id="KW-1185">Reference proteome</keyword>
<evidence type="ECO:0000313" key="3">
    <source>
        <dbReference type="Proteomes" id="UP001470023"/>
    </source>
</evidence>
<dbReference type="EMBL" id="JBEPAZ010000090">
    <property type="protein sequence ID" value="MER6434206.1"/>
    <property type="molecule type" value="Genomic_DNA"/>
</dbReference>
<accession>A0ABV1UKD9</accession>
<evidence type="ECO:0000256" key="1">
    <source>
        <dbReference type="SAM" id="SignalP"/>
    </source>
</evidence>
<organism evidence="2 3">
    <name type="scientific">Streptomyces sp. 900105245</name>
    <dbReference type="NCBI Taxonomy" id="3154379"/>
    <lineage>
        <taxon>Bacteria</taxon>
        <taxon>Bacillati</taxon>
        <taxon>Actinomycetota</taxon>
        <taxon>Actinomycetes</taxon>
        <taxon>Kitasatosporales</taxon>
        <taxon>Streptomycetaceae</taxon>
        <taxon>Streptomyces</taxon>
    </lineage>
</organism>